<dbReference type="InterPro" id="IPR028979">
    <property type="entry name" value="Ser_kin/Pase_Hpr-like_N_sf"/>
</dbReference>
<dbReference type="SUPFAM" id="SSF53795">
    <property type="entry name" value="PEP carboxykinase-like"/>
    <property type="match status" value="1"/>
</dbReference>
<evidence type="ECO:0000256" key="10">
    <source>
        <dbReference type="ARBA" id="ARBA00022842"/>
    </source>
</evidence>
<gene>
    <name evidence="14" type="primary">hprK</name>
    <name evidence="17" type="ORF">GCWU0000282_001415</name>
</gene>
<evidence type="ECO:0000256" key="8">
    <source>
        <dbReference type="ARBA" id="ARBA00022777"/>
    </source>
</evidence>
<dbReference type="GO" id="GO:0004674">
    <property type="term" value="F:protein serine/threonine kinase activity"/>
    <property type="evidence" value="ECO:0007669"/>
    <property type="project" value="UniProtKB-KW"/>
</dbReference>
<keyword evidence="10 14" id="KW-0460">Magnesium</keyword>
<dbReference type="EC" id="2.7.11.-" evidence="14"/>
<evidence type="ECO:0000256" key="6">
    <source>
        <dbReference type="ARBA" id="ARBA00022723"/>
    </source>
</evidence>
<dbReference type="EC" id="2.7.4.-" evidence="14"/>
<dbReference type="Gene3D" id="3.40.50.300">
    <property type="entry name" value="P-loop containing nucleotide triphosphate hydrolases"/>
    <property type="match status" value="1"/>
</dbReference>
<evidence type="ECO:0000256" key="12">
    <source>
        <dbReference type="ARBA" id="ARBA00023277"/>
    </source>
</evidence>
<keyword evidence="6 14" id="KW-0479">Metal-binding</keyword>
<dbReference type="PANTHER" id="PTHR30305:SF1">
    <property type="entry name" value="HPR KINASE_PHOSPHORYLASE"/>
    <property type="match status" value="1"/>
</dbReference>
<dbReference type="GO" id="GO:0000287">
    <property type="term" value="F:magnesium ion binding"/>
    <property type="evidence" value="ECO:0007669"/>
    <property type="project" value="UniProtKB-UniRule"/>
</dbReference>
<dbReference type="STRING" id="592026.GCWU0000282_001415"/>
<feature type="active site" evidence="14">
    <location>
        <position position="163"/>
    </location>
</feature>
<evidence type="ECO:0000256" key="7">
    <source>
        <dbReference type="ARBA" id="ARBA00022741"/>
    </source>
</evidence>
<keyword evidence="7 14" id="KW-0547">Nucleotide-binding</keyword>
<dbReference type="NCBIfam" id="TIGR00679">
    <property type="entry name" value="hpr-ser"/>
    <property type="match status" value="1"/>
</dbReference>
<protein>
    <recommendedName>
        <fullName evidence="14">HPr kinase/phosphorylase</fullName>
        <shortName evidence="14">HPrK/P</shortName>
        <ecNumber evidence="14">2.7.11.-</ecNumber>
        <ecNumber evidence="14">2.7.4.-</ecNumber>
    </recommendedName>
    <alternativeName>
        <fullName evidence="14">HPr(Ser) kinase/phosphorylase</fullName>
    </alternativeName>
</protein>
<dbReference type="InterPro" id="IPR011104">
    <property type="entry name" value="Hpr_kin/Pase_C"/>
</dbReference>
<evidence type="ECO:0000256" key="14">
    <source>
        <dbReference type="HAMAP-Rule" id="MF_01249"/>
    </source>
</evidence>
<feature type="active site" evidence="14">
    <location>
        <position position="142"/>
    </location>
</feature>
<dbReference type="InterPro" id="IPR027417">
    <property type="entry name" value="P-loop_NTPase"/>
</dbReference>
<dbReference type="InterPro" id="IPR003755">
    <property type="entry name" value="HPr(Ser)_kin/Pase"/>
</dbReference>
<keyword evidence="5 14" id="KW-0808">Transferase</keyword>
<dbReference type="Proteomes" id="UP000018227">
    <property type="component" value="Unassembled WGS sequence"/>
</dbReference>
<dbReference type="AlphaFoldDB" id="V2Z906"/>
<keyword evidence="11 14" id="KW-0511">Multifunctional enzyme</keyword>
<evidence type="ECO:0000256" key="5">
    <source>
        <dbReference type="ARBA" id="ARBA00022679"/>
    </source>
</evidence>
<sequence length="313" mass="35399">MEGMYSVPLSELIEKMGLENLTPGIDTENILIKHIDVNRPALQLAGFFDYFDSERIQVIGNVEYAFLKRKNEEDGIKVVTKLMDYKIPCLIFCRGIEVHEKILAAALEKGVPVLWTDKATSAFMAEAIRYMRHQLAPRISIHGVFVDIYGEGVLIMGESGIGKSEAALELIKRGHRLVSDDVVEIKKISEDTLVGTAPEITKHLIELRGIGIIDVRTLFGFASVKNFQNIDLIIKLMEWDKEYEFDRLGLEEQYTEILGINLISHSIPIRPGRNLAIICEAAAVNNRQKKMGYNAAKEFYDRVTSNIMKNRDI</sequence>
<comment type="subunit">
    <text evidence="14">Homohexamer.</text>
</comment>
<evidence type="ECO:0000256" key="1">
    <source>
        <dbReference type="ARBA" id="ARBA00001120"/>
    </source>
</evidence>
<dbReference type="Gene3D" id="3.40.1390.20">
    <property type="entry name" value="HprK N-terminal domain-like"/>
    <property type="match status" value="1"/>
</dbReference>
<evidence type="ECO:0000256" key="13">
    <source>
        <dbReference type="ARBA" id="ARBA00047657"/>
    </source>
</evidence>
<dbReference type="Pfam" id="PF07475">
    <property type="entry name" value="Hpr_kinase_C"/>
    <property type="match status" value="1"/>
</dbReference>
<name>V2Z906_9FIRM</name>
<comment type="caution">
    <text evidence="17">The sequence shown here is derived from an EMBL/GenBank/DDBJ whole genome shotgun (WGS) entry which is preliminary data.</text>
</comment>
<dbReference type="GO" id="GO:0004712">
    <property type="term" value="F:protein serine/threonine/tyrosine kinase activity"/>
    <property type="evidence" value="ECO:0007669"/>
    <property type="project" value="UniProtKB-UniRule"/>
</dbReference>
<dbReference type="GO" id="GO:0005524">
    <property type="term" value="F:ATP binding"/>
    <property type="evidence" value="ECO:0007669"/>
    <property type="project" value="UniProtKB-UniRule"/>
</dbReference>
<feature type="domain" description="HPr kinase/phosphorylase C-terminal" evidence="16">
    <location>
        <begin position="134"/>
        <end position="302"/>
    </location>
</feature>
<reference evidence="17 18" key="1">
    <citation type="submission" date="2013-06" db="EMBL/GenBank/DDBJ databases">
        <authorList>
            <person name="Weinstock G."/>
            <person name="Sodergren E."/>
            <person name="Clifton S."/>
            <person name="Fulton L."/>
            <person name="Fulton B."/>
            <person name="Courtney L."/>
            <person name="Fronick C."/>
            <person name="Harrison M."/>
            <person name="Strong C."/>
            <person name="Farmer C."/>
            <person name="Delahaunty K."/>
            <person name="Markovic C."/>
            <person name="Hall O."/>
            <person name="Minx P."/>
            <person name="Tomlinson C."/>
            <person name="Mitreva M."/>
            <person name="Nelson J."/>
            <person name="Hou S."/>
            <person name="Wollam A."/>
            <person name="Pepin K.H."/>
            <person name="Johnson M."/>
            <person name="Bhonagiri V."/>
            <person name="Nash W.E."/>
            <person name="Warren W."/>
            <person name="Chinwalla A."/>
            <person name="Mardis E.R."/>
            <person name="Wilson R.K."/>
        </authorList>
    </citation>
    <scope>NUCLEOTIDE SEQUENCE [LARGE SCALE GENOMIC DNA]</scope>
    <source>
        <strain evidence="17 18">ATCC 51271</strain>
    </source>
</reference>
<dbReference type="FunFam" id="3.40.50.300:FF:000174">
    <property type="entry name" value="HPr kinase/phosphorylase"/>
    <property type="match status" value="1"/>
</dbReference>
<evidence type="ECO:0000259" key="15">
    <source>
        <dbReference type="Pfam" id="PF02603"/>
    </source>
</evidence>
<organism evidence="17 18">
    <name type="scientific">Catonella morbi ATCC 51271</name>
    <dbReference type="NCBI Taxonomy" id="592026"/>
    <lineage>
        <taxon>Bacteria</taxon>
        <taxon>Bacillati</taxon>
        <taxon>Bacillota</taxon>
        <taxon>Clostridia</taxon>
        <taxon>Lachnospirales</taxon>
        <taxon>Lachnospiraceae</taxon>
        <taxon>Catonella</taxon>
    </lineage>
</organism>
<dbReference type="eggNOG" id="COG1493">
    <property type="taxonomic scope" value="Bacteria"/>
</dbReference>
<dbReference type="HAMAP" id="MF_01249">
    <property type="entry name" value="HPr_kinase"/>
    <property type="match status" value="1"/>
</dbReference>
<evidence type="ECO:0000256" key="11">
    <source>
        <dbReference type="ARBA" id="ARBA00023268"/>
    </source>
</evidence>
<dbReference type="GO" id="GO:0000155">
    <property type="term" value="F:phosphorelay sensor kinase activity"/>
    <property type="evidence" value="ECO:0007669"/>
    <property type="project" value="InterPro"/>
</dbReference>
<proteinExistence type="inferred from homology"/>
<comment type="catalytic activity">
    <reaction evidence="13 14">
        <text>[HPr protein]-O-phospho-L-serine + phosphate + H(+) = [HPr protein]-L-serine + diphosphate</text>
        <dbReference type="Rhea" id="RHEA:46604"/>
        <dbReference type="Rhea" id="RHEA-COMP:11602"/>
        <dbReference type="Rhea" id="RHEA-COMP:11603"/>
        <dbReference type="ChEBI" id="CHEBI:15378"/>
        <dbReference type="ChEBI" id="CHEBI:29999"/>
        <dbReference type="ChEBI" id="CHEBI:33019"/>
        <dbReference type="ChEBI" id="CHEBI:43474"/>
        <dbReference type="ChEBI" id="CHEBI:83421"/>
    </reaction>
</comment>
<feature type="binding site" evidence="14">
    <location>
        <begin position="157"/>
        <end position="164"/>
    </location>
    <ligand>
        <name>ATP</name>
        <dbReference type="ChEBI" id="CHEBI:30616"/>
    </ligand>
</feature>
<comment type="function">
    <text evidence="14">Catalyzes the ATP- as well as the pyrophosphate-dependent phosphorylation of a specific serine residue in HPr, a phosphocarrier protein of the phosphoenolpyruvate-dependent sugar phosphotransferase system (PTS). HprK/P also catalyzes the pyrophosphate-producing, inorganic phosphate-dependent dephosphorylation (phosphorolysis) of seryl-phosphorylated HPr (P-Ser-HPr). The two antagonistic activities of HprK/P are regulated by several intracellular metabolites, which change their concentration in response to the absence or presence of rapidly metabolisable carbon sources (glucose, fructose, etc.) in the growth medium. Therefore, by controlling the phosphorylation state of HPr, HPrK/P is a sensor enzyme that plays a major role in the regulation of carbon metabolism and sugar transport: it mediates carbon catabolite repression (CCR), and regulates PTS-catalyzed carbohydrate uptake and inducer exclusion.</text>
</comment>
<evidence type="ECO:0000313" key="18">
    <source>
        <dbReference type="Proteomes" id="UP000018227"/>
    </source>
</evidence>
<dbReference type="Pfam" id="PF02603">
    <property type="entry name" value="Hpr_kinase_N"/>
    <property type="match status" value="1"/>
</dbReference>
<dbReference type="CDD" id="cd01918">
    <property type="entry name" value="HprK_C"/>
    <property type="match status" value="1"/>
</dbReference>
<keyword evidence="18" id="KW-1185">Reference proteome</keyword>
<feature type="binding site" evidence="14">
    <location>
        <position position="164"/>
    </location>
    <ligand>
        <name>Mg(2+)</name>
        <dbReference type="ChEBI" id="CHEBI:18420"/>
    </ligand>
</feature>
<feature type="active site" evidence="14">
    <location>
        <position position="247"/>
    </location>
</feature>
<evidence type="ECO:0000256" key="9">
    <source>
        <dbReference type="ARBA" id="ARBA00022840"/>
    </source>
</evidence>
<keyword evidence="9 14" id="KW-0067">ATP-binding</keyword>
<evidence type="ECO:0000259" key="16">
    <source>
        <dbReference type="Pfam" id="PF07475"/>
    </source>
</evidence>
<comment type="catalytic activity">
    <reaction evidence="1 14">
        <text>[HPr protein]-L-serine + ATP = [HPr protein]-O-phospho-L-serine + ADP + H(+)</text>
        <dbReference type="Rhea" id="RHEA:46600"/>
        <dbReference type="Rhea" id="RHEA-COMP:11602"/>
        <dbReference type="Rhea" id="RHEA-COMP:11603"/>
        <dbReference type="ChEBI" id="CHEBI:15378"/>
        <dbReference type="ChEBI" id="CHEBI:29999"/>
        <dbReference type="ChEBI" id="CHEBI:30616"/>
        <dbReference type="ChEBI" id="CHEBI:83421"/>
        <dbReference type="ChEBI" id="CHEBI:456216"/>
    </reaction>
</comment>
<dbReference type="PANTHER" id="PTHR30305">
    <property type="entry name" value="PROTEIN YJDM-RELATED"/>
    <property type="match status" value="1"/>
</dbReference>
<evidence type="ECO:0000256" key="3">
    <source>
        <dbReference type="ARBA" id="ARBA00006883"/>
    </source>
</evidence>
<keyword evidence="4 14" id="KW-0723">Serine/threonine-protein kinase</keyword>
<keyword evidence="8 14" id="KW-0418">Kinase</keyword>
<comment type="cofactor">
    <cofactor evidence="2 14">
        <name>Mg(2+)</name>
        <dbReference type="ChEBI" id="CHEBI:18420"/>
    </cofactor>
</comment>
<dbReference type="InterPro" id="IPR011126">
    <property type="entry name" value="Hpr_kin/Pase_Hpr_N"/>
</dbReference>
<keyword evidence="12 14" id="KW-0119">Carbohydrate metabolism</keyword>
<dbReference type="SUPFAM" id="SSF75138">
    <property type="entry name" value="HprK N-terminal domain-like"/>
    <property type="match status" value="1"/>
</dbReference>
<feature type="binding site" evidence="14">
    <location>
        <position position="206"/>
    </location>
    <ligand>
        <name>Mg(2+)</name>
        <dbReference type="ChEBI" id="CHEBI:18420"/>
    </ligand>
</feature>
<comment type="similarity">
    <text evidence="3 14">Belongs to the HPrK/P family.</text>
</comment>
<feature type="active site" description="Proton acceptor; for phosphorylation activity. Proton donor; for dephosphorylation activity" evidence="14">
    <location>
        <position position="181"/>
    </location>
</feature>
<feature type="region of interest" description="Important for the catalytic mechanism of dephosphorylation" evidence="14">
    <location>
        <begin position="268"/>
        <end position="273"/>
    </location>
</feature>
<comment type="miscellaneous">
    <text evidence="14">Both phosphorylation and phosphorolysis are carried out by the same active site and suggest a common mechanism for both reactions.</text>
</comment>
<feature type="region of interest" description="Important for the catalytic mechanism of both phosphorylation and dephosphorylation" evidence="14">
    <location>
        <begin position="205"/>
        <end position="214"/>
    </location>
</feature>
<accession>V2Z906</accession>
<evidence type="ECO:0000313" key="17">
    <source>
        <dbReference type="EMBL" id="ESL03425.1"/>
    </source>
</evidence>
<feature type="domain" description="HPr(Ser) kinase/phosphorylase N-terminal" evidence="15">
    <location>
        <begin position="8"/>
        <end position="131"/>
    </location>
</feature>
<dbReference type="GO" id="GO:0006109">
    <property type="term" value="P:regulation of carbohydrate metabolic process"/>
    <property type="evidence" value="ECO:0007669"/>
    <property type="project" value="UniProtKB-UniRule"/>
</dbReference>
<evidence type="ECO:0000256" key="2">
    <source>
        <dbReference type="ARBA" id="ARBA00001946"/>
    </source>
</evidence>
<dbReference type="HOGENOM" id="CLU_052030_0_1_9"/>
<evidence type="ECO:0000256" key="4">
    <source>
        <dbReference type="ARBA" id="ARBA00022527"/>
    </source>
</evidence>
<dbReference type="EMBL" id="ACIL03000011">
    <property type="protein sequence ID" value="ESL03425.1"/>
    <property type="molecule type" value="Genomic_DNA"/>
</dbReference>
<comment type="domain">
    <text evidence="14">The Walker A ATP-binding motif also binds Pi and PPi.</text>
</comment>